<dbReference type="GO" id="GO:0005634">
    <property type="term" value="C:nucleus"/>
    <property type="evidence" value="ECO:0007669"/>
    <property type="project" value="TreeGrafter"/>
</dbReference>
<keyword evidence="9" id="KW-1185">Reference proteome</keyword>
<feature type="domain" description="ARID" evidence="6">
    <location>
        <begin position="1"/>
        <end position="66"/>
    </location>
</feature>
<keyword evidence="1" id="KW-0805">Transcription regulation</keyword>
<accession>A0A8S0ZF01</accession>
<dbReference type="EMBL" id="CADEBC010000473">
    <property type="protein sequence ID" value="CAB3231762.1"/>
    <property type="molecule type" value="Genomic_DNA"/>
</dbReference>
<sequence length="382" mass="41103">MAKSVLDLYELYNLVVARGGLVEVINKKLWQEIIKGLKLPSSITSAAFTLRTQYMKYLYEYECDKNHFSVRPELEAAIEGNKREGRRASGQFDAQAALAMHPPMNRGIPASLAQLSHHMQPLPLPLGAVAPRMPMPPHPPHIPPHEIEYRVREYLKMLQQQREQLLQNGAESPPTVSVNGQAPAMSPREAALNAMDISTRFTLWSIYGNQNGVHASPPDLEPQREALNLSESPGSSTSGGKREGSQSSPPPAKRRPASASPSATPPSSALAPPAHISQLNTPSTSHAFNGPSTSQAFNGPSTSHAFNGPSTSHAINGPSTSQAFNGPTTNGTNGAAFKITTRGDASTGDQQLVVTIELNGVTYEGILFPANNSENEHRQMVS</sequence>
<dbReference type="Pfam" id="PF01388">
    <property type="entry name" value="ARID"/>
    <property type="match status" value="1"/>
</dbReference>
<dbReference type="Gene3D" id="1.10.150.60">
    <property type="entry name" value="ARID DNA-binding domain"/>
    <property type="match status" value="1"/>
</dbReference>
<name>A0A8S0ZF01_ARCPL</name>
<evidence type="ECO:0008006" key="10">
    <source>
        <dbReference type="Google" id="ProtNLM"/>
    </source>
</evidence>
<dbReference type="SUPFAM" id="SSF46774">
    <property type="entry name" value="ARID-like"/>
    <property type="match status" value="1"/>
</dbReference>
<feature type="compositionally biased region" description="Polar residues" evidence="5">
    <location>
        <begin position="229"/>
        <end position="239"/>
    </location>
</feature>
<dbReference type="PANTHER" id="PTHR15348">
    <property type="entry name" value="AT-RICH INTERACTIVE DOMAIN-CONTAINING PROTEIN ARID DOMAIN- CONTAINING PROTEIN DEAD RINGER PROTEIN B-CELL REGULATOR OF IGH TRANSCRIPTION BRIGHT"/>
    <property type="match status" value="1"/>
</dbReference>
<evidence type="ECO:0000313" key="9">
    <source>
        <dbReference type="Proteomes" id="UP000494106"/>
    </source>
</evidence>
<evidence type="ECO:0000313" key="8">
    <source>
        <dbReference type="EMBL" id="CAB3231762.1"/>
    </source>
</evidence>
<dbReference type="InterPro" id="IPR045147">
    <property type="entry name" value="ARI3A/B/C"/>
</dbReference>
<feature type="region of interest" description="Disordered" evidence="5">
    <location>
        <begin position="226"/>
        <end position="332"/>
    </location>
</feature>
<dbReference type="PROSITE" id="PS51011">
    <property type="entry name" value="ARID"/>
    <property type="match status" value="1"/>
</dbReference>
<feature type="compositionally biased region" description="Low complexity" evidence="5">
    <location>
        <begin position="257"/>
        <end position="274"/>
    </location>
</feature>
<evidence type="ECO:0000256" key="1">
    <source>
        <dbReference type="ARBA" id="ARBA00023015"/>
    </source>
</evidence>
<dbReference type="GO" id="GO:0006357">
    <property type="term" value="P:regulation of transcription by RNA polymerase II"/>
    <property type="evidence" value="ECO:0007669"/>
    <property type="project" value="InterPro"/>
</dbReference>
<gene>
    <name evidence="8" type="ORF">APLA_LOCUS4616</name>
</gene>
<keyword evidence="3" id="KW-0804">Transcription</keyword>
<keyword evidence="4" id="KW-0539">Nucleus</keyword>
<evidence type="ECO:0000259" key="6">
    <source>
        <dbReference type="PROSITE" id="PS51011"/>
    </source>
</evidence>
<dbReference type="GO" id="GO:0003677">
    <property type="term" value="F:DNA binding"/>
    <property type="evidence" value="ECO:0007669"/>
    <property type="project" value="UniProtKB-KW"/>
</dbReference>
<dbReference type="AlphaFoldDB" id="A0A8S0ZF01"/>
<dbReference type="Proteomes" id="UP000494106">
    <property type="component" value="Unassembled WGS sequence"/>
</dbReference>
<dbReference type="InterPro" id="IPR001606">
    <property type="entry name" value="ARID_dom"/>
</dbReference>
<proteinExistence type="predicted"/>
<dbReference type="InterPro" id="IPR023334">
    <property type="entry name" value="REKLES_domain"/>
</dbReference>
<dbReference type="OrthoDB" id="10044343at2759"/>
<feature type="compositionally biased region" description="Polar residues" evidence="5">
    <location>
        <begin position="277"/>
        <end position="332"/>
    </location>
</feature>
<comment type="caution">
    <text evidence="8">The sequence shown here is derived from an EMBL/GenBank/DDBJ whole genome shotgun (WGS) entry which is preliminary data.</text>
</comment>
<organism evidence="8 9">
    <name type="scientific">Arctia plantaginis</name>
    <name type="common">Wood tiger moth</name>
    <name type="synonym">Phalaena plantaginis</name>
    <dbReference type="NCBI Taxonomy" id="874455"/>
    <lineage>
        <taxon>Eukaryota</taxon>
        <taxon>Metazoa</taxon>
        <taxon>Ecdysozoa</taxon>
        <taxon>Arthropoda</taxon>
        <taxon>Hexapoda</taxon>
        <taxon>Insecta</taxon>
        <taxon>Pterygota</taxon>
        <taxon>Neoptera</taxon>
        <taxon>Endopterygota</taxon>
        <taxon>Lepidoptera</taxon>
        <taxon>Glossata</taxon>
        <taxon>Ditrysia</taxon>
        <taxon>Noctuoidea</taxon>
        <taxon>Erebidae</taxon>
        <taxon>Arctiinae</taxon>
        <taxon>Arctia</taxon>
    </lineage>
</organism>
<dbReference type="PANTHER" id="PTHR15348:SF0">
    <property type="entry name" value="PROTEIN DEAD RINGER"/>
    <property type="match status" value="1"/>
</dbReference>
<evidence type="ECO:0000256" key="5">
    <source>
        <dbReference type="SAM" id="MobiDB-lite"/>
    </source>
</evidence>
<evidence type="ECO:0000256" key="2">
    <source>
        <dbReference type="ARBA" id="ARBA00023125"/>
    </source>
</evidence>
<evidence type="ECO:0000259" key="7">
    <source>
        <dbReference type="PROSITE" id="PS51486"/>
    </source>
</evidence>
<reference evidence="8 9" key="1">
    <citation type="submission" date="2020-04" db="EMBL/GenBank/DDBJ databases">
        <authorList>
            <person name="Wallbank WR R."/>
            <person name="Pardo Diaz C."/>
            <person name="Kozak K."/>
            <person name="Martin S."/>
            <person name="Jiggins C."/>
            <person name="Moest M."/>
            <person name="Warren A I."/>
            <person name="Byers J.R.P. K."/>
            <person name="Montejo-Kovacevich G."/>
            <person name="Yen C E."/>
        </authorList>
    </citation>
    <scope>NUCLEOTIDE SEQUENCE [LARGE SCALE GENOMIC DNA]</scope>
</reference>
<dbReference type="PROSITE" id="PS51486">
    <property type="entry name" value="REKLES"/>
    <property type="match status" value="1"/>
</dbReference>
<dbReference type="SMART" id="SM00501">
    <property type="entry name" value="BRIGHT"/>
    <property type="match status" value="1"/>
</dbReference>
<dbReference type="InterPro" id="IPR036431">
    <property type="entry name" value="ARID_dom_sf"/>
</dbReference>
<keyword evidence="2" id="KW-0238">DNA-binding</keyword>
<evidence type="ECO:0000256" key="3">
    <source>
        <dbReference type="ARBA" id="ARBA00023163"/>
    </source>
</evidence>
<feature type="domain" description="REKLES" evidence="7">
    <location>
        <begin position="258"/>
        <end position="374"/>
    </location>
</feature>
<dbReference type="SMART" id="SM01014">
    <property type="entry name" value="ARID"/>
    <property type="match status" value="1"/>
</dbReference>
<protein>
    <recommendedName>
        <fullName evidence="10">Protein dead ringer</fullName>
    </recommendedName>
</protein>
<evidence type="ECO:0000256" key="4">
    <source>
        <dbReference type="ARBA" id="ARBA00023242"/>
    </source>
</evidence>